<dbReference type="AlphaFoldDB" id="A0A8S9LNT7"/>
<accession>A0A8S9LNT7</accession>
<protein>
    <submittedName>
        <fullName evidence="1">Uncharacterized protein</fullName>
    </submittedName>
</protein>
<dbReference type="Proteomes" id="UP000712281">
    <property type="component" value="Unassembled WGS sequence"/>
</dbReference>
<proteinExistence type="predicted"/>
<comment type="caution">
    <text evidence="1">The sequence shown here is derived from an EMBL/GenBank/DDBJ whole genome shotgun (WGS) entry which is preliminary data.</text>
</comment>
<evidence type="ECO:0000313" key="2">
    <source>
        <dbReference type="Proteomes" id="UP000712281"/>
    </source>
</evidence>
<reference evidence="1" key="1">
    <citation type="submission" date="2019-12" db="EMBL/GenBank/DDBJ databases">
        <title>Genome sequencing and annotation of Brassica cretica.</title>
        <authorList>
            <person name="Studholme D.J."/>
            <person name="Sarris P.F."/>
        </authorList>
    </citation>
    <scope>NUCLEOTIDE SEQUENCE</scope>
    <source>
        <strain evidence="1">PFS-001/15</strain>
        <tissue evidence="1">Leaf</tissue>
    </source>
</reference>
<organism evidence="1 2">
    <name type="scientific">Brassica cretica</name>
    <name type="common">Mustard</name>
    <dbReference type="NCBI Taxonomy" id="69181"/>
    <lineage>
        <taxon>Eukaryota</taxon>
        <taxon>Viridiplantae</taxon>
        <taxon>Streptophyta</taxon>
        <taxon>Embryophyta</taxon>
        <taxon>Tracheophyta</taxon>
        <taxon>Spermatophyta</taxon>
        <taxon>Magnoliopsida</taxon>
        <taxon>eudicotyledons</taxon>
        <taxon>Gunneridae</taxon>
        <taxon>Pentapetalae</taxon>
        <taxon>rosids</taxon>
        <taxon>malvids</taxon>
        <taxon>Brassicales</taxon>
        <taxon>Brassicaceae</taxon>
        <taxon>Brassiceae</taxon>
        <taxon>Brassica</taxon>
    </lineage>
</organism>
<name>A0A8S9LNT7_BRACR</name>
<evidence type="ECO:0000313" key="1">
    <source>
        <dbReference type="EMBL" id="KAF2607551.1"/>
    </source>
</evidence>
<dbReference type="EMBL" id="QGKW02000276">
    <property type="protein sequence ID" value="KAF2607551.1"/>
    <property type="molecule type" value="Genomic_DNA"/>
</dbReference>
<sequence length="97" mass="10730">MHHWFLVEYIKTLFKCSGVSGFSCVNLLLSGPVRAEKGSLGALRLSSPPIQSELFSCRCDSQFLKSMNMVISDEKHLGFGLVNSMGWDRVSVFASVL</sequence>
<gene>
    <name evidence="1" type="ORF">F2Q68_00045590</name>
</gene>